<gene>
    <name evidence="2" type="ORF">KC01_LOCUS32173</name>
</gene>
<feature type="compositionally biased region" description="Low complexity" evidence="1">
    <location>
        <begin position="303"/>
        <end position="313"/>
    </location>
</feature>
<reference evidence="2 3" key="1">
    <citation type="submission" date="2024-04" db="EMBL/GenBank/DDBJ databases">
        <authorList>
            <person name="Waldvogel A.-M."/>
            <person name="Schoenle A."/>
        </authorList>
    </citation>
    <scope>NUCLEOTIDE SEQUENCE [LARGE SCALE GENOMIC DNA]</scope>
</reference>
<feature type="compositionally biased region" description="Low complexity" evidence="1">
    <location>
        <begin position="239"/>
        <end position="257"/>
    </location>
</feature>
<keyword evidence="3" id="KW-1185">Reference proteome</keyword>
<name>A0AAV2LUZ2_KNICA</name>
<evidence type="ECO:0000313" key="2">
    <source>
        <dbReference type="EMBL" id="CAL1604702.1"/>
    </source>
</evidence>
<feature type="compositionally biased region" description="Polar residues" evidence="1">
    <location>
        <begin position="57"/>
        <end position="66"/>
    </location>
</feature>
<feature type="compositionally biased region" description="Basic and acidic residues" evidence="1">
    <location>
        <begin position="285"/>
        <end position="294"/>
    </location>
</feature>
<feature type="compositionally biased region" description="Low complexity" evidence="1">
    <location>
        <begin position="176"/>
        <end position="188"/>
    </location>
</feature>
<organism evidence="2 3">
    <name type="scientific">Knipowitschia caucasica</name>
    <name type="common">Caucasian dwarf goby</name>
    <name type="synonym">Pomatoschistus caucasicus</name>
    <dbReference type="NCBI Taxonomy" id="637954"/>
    <lineage>
        <taxon>Eukaryota</taxon>
        <taxon>Metazoa</taxon>
        <taxon>Chordata</taxon>
        <taxon>Craniata</taxon>
        <taxon>Vertebrata</taxon>
        <taxon>Euteleostomi</taxon>
        <taxon>Actinopterygii</taxon>
        <taxon>Neopterygii</taxon>
        <taxon>Teleostei</taxon>
        <taxon>Neoteleostei</taxon>
        <taxon>Acanthomorphata</taxon>
        <taxon>Gobiaria</taxon>
        <taxon>Gobiiformes</taxon>
        <taxon>Gobioidei</taxon>
        <taxon>Gobiidae</taxon>
        <taxon>Gobiinae</taxon>
        <taxon>Knipowitschia</taxon>
    </lineage>
</organism>
<sequence>MLGPRRGPLRTVATSARGALVFLPAGLIGGAQSIGKLRTRGDTLPITVPRNGPYTADTPSNTGFITGSNGSSKNSSSDNVAVGVPLLNSGSSGSSKNSSSDNVAVGVPLLNSGSSGSSKNSSSDNVAVVPLLNSVLVGKLQKDEHRNSQDSAIGSNGSSKNSSSDNVGGVEVPLLNSGSSGSSKNSSSDNVAVGVPLLNSGSSGSSKNSSSDNVAVVPLLNSVLVGKLQKDEHRNSQDSAIGSNGSSKNSSSDNVGGVEVPLLNSVPVEHPSVNKHPVNASPDGSSEKLQKDEDQNSQDSALGSNGSSKNSSSDNVTVEVPLLNSDEER</sequence>
<proteinExistence type="predicted"/>
<dbReference type="Proteomes" id="UP001497482">
    <property type="component" value="Chromosome 4"/>
</dbReference>
<accession>A0AAV2LUZ2</accession>
<feature type="compositionally biased region" description="Low complexity" evidence="1">
    <location>
        <begin position="151"/>
        <end position="169"/>
    </location>
</feature>
<dbReference type="EMBL" id="OZ035826">
    <property type="protein sequence ID" value="CAL1604702.1"/>
    <property type="molecule type" value="Genomic_DNA"/>
</dbReference>
<feature type="region of interest" description="Disordered" evidence="1">
    <location>
        <begin position="141"/>
        <end position="189"/>
    </location>
</feature>
<evidence type="ECO:0000313" key="3">
    <source>
        <dbReference type="Proteomes" id="UP001497482"/>
    </source>
</evidence>
<evidence type="ECO:0000256" key="1">
    <source>
        <dbReference type="SAM" id="MobiDB-lite"/>
    </source>
</evidence>
<feature type="compositionally biased region" description="Low complexity" evidence="1">
    <location>
        <begin position="67"/>
        <end position="77"/>
    </location>
</feature>
<feature type="region of interest" description="Disordered" evidence="1">
    <location>
        <begin position="229"/>
        <end position="329"/>
    </location>
</feature>
<feature type="region of interest" description="Disordered" evidence="1">
    <location>
        <begin position="44"/>
        <end position="78"/>
    </location>
</feature>
<dbReference type="AlphaFoldDB" id="A0AAV2LUZ2"/>
<protein>
    <submittedName>
        <fullName evidence="2">Uncharacterized protein</fullName>
    </submittedName>
</protein>